<feature type="compositionally biased region" description="Low complexity" evidence="1">
    <location>
        <begin position="155"/>
        <end position="169"/>
    </location>
</feature>
<reference evidence="2" key="1">
    <citation type="journal article" date="2014" name="Genome Announc.">
        <title>Draft genome sequence of Rhodosporidium toruloides CECT1137, an oleaginous yeast of biotechnological interest.</title>
        <authorList>
            <person name="Morin N."/>
            <person name="Calcas X."/>
            <person name="Devillers H."/>
            <person name="Durrens P."/>
            <person name="Sherman D.J."/>
            <person name="Nicaud J.-M."/>
            <person name="Neuveglise C."/>
        </authorList>
    </citation>
    <scope>NUCLEOTIDE SEQUENCE</scope>
    <source>
        <strain evidence="2">CECT1137</strain>
    </source>
</reference>
<feature type="region of interest" description="Disordered" evidence="1">
    <location>
        <begin position="1"/>
        <end position="70"/>
    </location>
</feature>
<accession>A0A061BP00</accession>
<feature type="compositionally biased region" description="Low complexity" evidence="1">
    <location>
        <begin position="1"/>
        <end position="13"/>
    </location>
</feature>
<sequence length="235" mass="22810">MNPTDQTYGSTTTGAGGYGASQTGMGGTTGMTGTGAGYGDERGLGSGVGAGQGAGYGTTTGRDPMTHQGAEVGKHPLTAAAHPTHPVASAEAKDIQKHGHTGHHHGTGTGTTTTTGGTMGQEAGSIAHHPLTAAAHPTHPGASAEAKDVRKHGETGLTHDTTTTGTHGTHGFHGTHGAAGTTGAAKPSMGDKLAGATEKLVGKVTNNPAKVQEGEIRQTEGKAAASGAGVGGAAY</sequence>
<feature type="region of interest" description="Disordered" evidence="1">
    <location>
        <begin position="208"/>
        <end position="235"/>
    </location>
</feature>
<dbReference type="AlphaFoldDB" id="A0A061BP00"/>
<dbReference type="EMBL" id="LK052966">
    <property type="protein sequence ID" value="CDR49737.1"/>
    <property type="molecule type" value="Genomic_DNA"/>
</dbReference>
<name>A0A061BP00_RHOTO</name>
<feature type="compositionally biased region" description="Basic and acidic residues" evidence="1">
    <location>
        <begin position="145"/>
        <end position="154"/>
    </location>
</feature>
<feature type="compositionally biased region" description="Gly residues" evidence="1">
    <location>
        <begin position="14"/>
        <end position="58"/>
    </location>
</feature>
<evidence type="ECO:0000313" key="2">
    <source>
        <dbReference type="EMBL" id="CDR49737.1"/>
    </source>
</evidence>
<dbReference type="OrthoDB" id="2538044at2759"/>
<proteinExistence type="predicted"/>
<organism evidence="2">
    <name type="scientific">Rhodotorula toruloides</name>
    <name type="common">Yeast</name>
    <name type="synonym">Rhodosporidium toruloides</name>
    <dbReference type="NCBI Taxonomy" id="5286"/>
    <lineage>
        <taxon>Eukaryota</taxon>
        <taxon>Fungi</taxon>
        <taxon>Dikarya</taxon>
        <taxon>Basidiomycota</taxon>
        <taxon>Pucciniomycotina</taxon>
        <taxon>Microbotryomycetes</taxon>
        <taxon>Sporidiobolales</taxon>
        <taxon>Sporidiobolaceae</taxon>
        <taxon>Rhodotorula</taxon>
    </lineage>
</organism>
<protein>
    <submittedName>
        <fullName evidence="2">RHTO0S31e00474g1_1</fullName>
    </submittedName>
</protein>
<evidence type="ECO:0000256" key="1">
    <source>
        <dbReference type="SAM" id="MobiDB-lite"/>
    </source>
</evidence>
<feature type="compositionally biased region" description="Low complexity" evidence="1">
    <location>
        <begin position="127"/>
        <end position="140"/>
    </location>
</feature>
<gene>
    <name evidence="2" type="ORF">RHTO0S_31e00474g</name>
</gene>
<feature type="region of interest" description="Disordered" evidence="1">
    <location>
        <begin position="84"/>
        <end position="190"/>
    </location>
</feature>
<feature type="compositionally biased region" description="Low complexity" evidence="1">
    <location>
        <begin position="175"/>
        <end position="185"/>
    </location>
</feature>